<proteinExistence type="predicted"/>
<keyword evidence="1" id="KW-0614">Plasmid</keyword>
<evidence type="ECO:0000313" key="1">
    <source>
        <dbReference type="EMBL" id="AZV80936.1"/>
    </source>
</evidence>
<accession>A0A3T0NA80</accession>
<organism evidence="1 2">
    <name type="scientific">Parasedimentitalea marina</name>
    <dbReference type="NCBI Taxonomy" id="2483033"/>
    <lineage>
        <taxon>Bacteria</taxon>
        <taxon>Pseudomonadati</taxon>
        <taxon>Pseudomonadota</taxon>
        <taxon>Alphaproteobacteria</taxon>
        <taxon>Rhodobacterales</taxon>
        <taxon>Paracoccaceae</taxon>
        <taxon>Parasedimentitalea</taxon>
    </lineage>
</organism>
<dbReference type="KEGG" id="sedi:EBB79_23720"/>
<dbReference type="EMBL" id="CP033222">
    <property type="protein sequence ID" value="AZV80936.1"/>
    <property type="molecule type" value="Genomic_DNA"/>
</dbReference>
<dbReference type="Gene3D" id="3.30.2270.10">
    <property type="entry name" value="Folate-binding superfamily"/>
    <property type="match status" value="1"/>
</dbReference>
<gene>
    <name evidence="1" type="ORF">EBB79_23720</name>
</gene>
<dbReference type="InterPro" id="IPR038561">
    <property type="entry name" value="SoxD_sf"/>
</dbReference>
<dbReference type="Pfam" id="PF04267">
    <property type="entry name" value="SoxD"/>
    <property type="match status" value="1"/>
</dbReference>
<dbReference type="Proteomes" id="UP000283063">
    <property type="component" value="Plasmid pW43C"/>
</dbReference>
<dbReference type="AlphaFoldDB" id="A0A3T0NA80"/>
<name>A0A3T0NA80_9RHOB</name>
<dbReference type="RefSeq" id="WP_127751435.1">
    <property type="nucleotide sequence ID" value="NZ_CP033222.1"/>
</dbReference>
<sequence>MRISCPLCGERPLDEFIYRGDATVTRPDKEAPMEQWVEYVYLRDNPKGIHREHWRHAQGCGSWLIVERNTVTHEITQVSETRPTQDAQT</sequence>
<dbReference type="OrthoDB" id="5420070at2"/>
<geneLocation type="plasmid" evidence="1 2">
    <name>pW43C</name>
</geneLocation>
<dbReference type="GO" id="GO:0008115">
    <property type="term" value="F:sarcosine oxidase activity"/>
    <property type="evidence" value="ECO:0007669"/>
    <property type="project" value="InterPro"/>
</dbReference>
<keyword evidence="2" id="KW-1185">Reference proteome</keyword>
<dbReference type="InterPro" id="IPR006279">
    <property type="entry name" value="SoxD"/>
</dbReference>
<evidence type="ECO:0000313" key="2">
    <source>
        <dbReference type="Proteomes" id="UP000283063"/>
    </source>
</evidence>
<dbReference type="GO" id="GO:0046653">
    <property type="term" value="P:tetrahydrofolate metabolic process"/>
    <property type="evidence" value="ECO:0007669"/>
    <property type="project" value="InterPro"/>
</dbReference>
<reference evidence="1 2" key="1">
    <citation type="submission" date="2018-10" db="EMBL/GenBank/DDBJ databases">
        <title>Parasedimentitalea marina sp. nov., a psychrophilic bacterium isolated from deep seawater of the New Britain Trench.</title>
        <authorList>
            <person name="Cao J."/>
        </authorList>
    </citation>
    <scope>NUCLEOTIDE SEQUENCE [LARGE SCALE GENOMIC DNA]</scope>
    <source>
        <strain evidence="1 2">W43</strain>
        <plasmid evidence="1 2">pW43C</plasmid>
    </source>
</reference>
<protein>
    <submittedName>
        <fullName evidence="1">Sarcosine oxidase subunit delta</fullName>
    </submittedName>
</protein>